<gene>
    <name evidence="1" type="ORF">CHRIB12_LOCUS17425</name>
</gene>
<evidence type="ECO:0000313" key="2">
    <source>
        <dbReference type="Proteomes" id="UP000684084"/>
    </source>
</evidence>
<sequence length="86" mass="10530">MGEKKFPQVVIWDEICTVPRHILEMFINYLLEQKYQVICCEDDIQPPLFFEEMPHSWLKERADYYEEVLTDYQAKCPRLQELKKKM</sequence>
<accession>A0A915ZN85</accession>
<comment type="caution">
    <text evidence="1">The sequence shown here is derived from an EMBL/GenBank/DDBJ whole genome shotgun (WGS) entry which is preliminary data.</text>
</comment>
<dbReference type="AlphaFoldDB" id="A0A915ZN85"/>
<protein>
    <submittedName>
        <fullName evidence="1">Uncharacterized protein</fullName>
    </submittedName>
</protein>
<dbReference type="Proteomes" id="UP000684084">
    <property type="component" value="Unassembled WGS sequence"/>
</dbReference>
<dbReference type="EMBL" id="CAGKOT010000044">
    <property type="protein sequence ID" value="CAB5381270.1"/>
    <property type="molecule type" value="Genomic_DNA"/>
</dbReference>
<reference evidence="1" key="1">
    <citation type="submission" date="2020-05" db="EMBL/GenBank/DDBJ databases">
        <authorList>
            <person name="Rincon C."/>
            <person name="Sanders R I."/>
            <person name="Robbins C."/>
            <person name="Chaturvedi A."/>
        </authorList>
    </citation>
    <scope>NUCLEOTIDE SEQUENCE</scope>
    <source>
        <strain evidence="1">CHB12</strain>
    </source>
</reference>
<evidence type="ECO:0000313" key="1">
    <source>
        <dbReference type="EMBL" id="CAB5381270.1"/>
    </source>
</evidence>
<name>A0A915ZN85_9GLOM</name>
<proteinExistence type="predicted"/>
<dbReference type="OrthoDB" id="2386545at2759"/>
<organism evidence="1 2">
    <name type="scientific">Rhizophagus irregularis</name>
    <dbReference type="NCBI Taxonomy" id="588596"/>
    <lineage>
        <taxon>Eukaryota</taxon>
        <taxon>Fungi</taxon>
        <taxon>Fungi incertae sedis</taxon>
        <taxon>Mucoromycota</taxon>
        <taxon>Glomeromycotina</taxon>
        <taxon>Glomeromycetes</taxon>
        <taxon>Glomerales</taxon>
        <taxon>Glomeraceae</taxon>
        <taxon>Rhizophagus</taxon>
    </lineage>
</organism>